<keyword evidence="6" id="KW-1185">Reference proteome</keyword>
<dbReference type="PANTHER" id="PTHR48047:SF61">
    <property type="entry name" value="OS04G0273600 PROTEIN"/>
    <property type="match status" value="1"/>
</dbReference>
<protein>
    <recommendedName>
        <fullName evidence="7">UDP-glycosyltransferases domain-containing protein</fullName>
    </recommendedName>
</protein>
<evidence type="ECO:0008006" key="7">
    <source>
        <dbReference type="Google" id="ProtNLM"/>
    </source>
</evidence>
<keyword evidence="3" id="KW-0808">Transferase</keyword>
<evidence type="ECO:0000256" key="3">
    <source>
        <dbReference type="ARBA" id="ARBA00022679"/>
    </source>
</evidence>
<dbReference type="Gene3D" id="3.40.50.2000">
    <property type="entry name" value="Glycogen Phosphorylase B"/>
    <property type="match status" value="4"/>
</dbReference>
<sequence>MMMSETDNNNNRNIVLFPFMAQGHFNPFLALAHKLSQTRNNYFTLTLVTTQLNLPHLKLSLPPNSSIQLIGLSFPGDGYESDLPSGVENTDSLPYHFMADFLQACISLKPQFRKLISDLCSHPDNRKKPFLIISDMFFGWTYEVAREFGVFNAGFCGGGGFGFACFYSLWMNLPHRLSKGAAFSDEICLPDFPEAGKIQVTQMSEFLRVADGSDKFSVVLRELLQLWTKVDAFLFNTIEQIEQSNGLAYFRRIIGKDVIFSIGPVFSPATRSERATIGITVEKCTQWLDSKPKRSVLYVSFGSMNTISTSQMMELGMALEASGKSFIWVVRPPIGFDINGEFRAEEWLPKGFEERMRESKRGLVVHQWAPQVTILGHEAVCGFLSHCGWNSVLESLSYGVPIIGWPLSADQFYNAKLLEEKLGVCVEIGRGKSSCVGHKEMVEKIDLVMNIESEKGGEIRRKVSEVREMIRNGVRDENGFKGSSVIAMEKLLNTAMIFIKTKSLFTVFFSHSLNKTLSISKLLATMMSETDTENNRNIVLFPFMAQGHFNPFLALAHKLSQTRNNYFTVTLVTTQLNLPHLKLSLPPNSLIQLVGITFPGEGYESDLPSGVENTDSLPYNLLPNFFEASLSLKPQFGKLISDLCSHPDNRKKPFLIISDMFFGWTKEVATEFGIFNAFFCIGGGFGFACFYSLWMNLPHRLSKGASFTDEICLPDFPEAGKIYLTQMSEFLRVADGSEKFSIVLRKLLQLWTKADAFLFDTVEQIEQSNGLAYFRRIIGEDVIFSIGPLFSPATRSGKARAGITDEICTQWLDSKPKRSVLYVSFGSMNNISTSQMMELAMALEASGKSFIWVVRPPIGFDINGEFRAEEWLPKGFEERMRESKRGLVVHQWAPQVTILGHEAVCGFLSHCGWNSVLESLSYGVPIIGWPLSADQFYNAKLLEEKFGVCIEIGRGMSSFVGHKEMVEKINLVMNLETEKGGEMRRKAWEVGEMIRNGVRDENEFKGSSVIAMEKLLNSAMIFSEQKRTKLI</sequence>
<dbReference type="CDD" id="cd03784">
    <property type="entry name" value="GT1_Gtf-like"/>
    <property type="match status" value="2"/>
</dbReference>
<dbReference type="FunFam" id="3.40.50.2000:FF:000103">
    <property type="entry name" value="Glycosyltransferase"/>
    <property type="match status" value="2"/>
</dbReference>
<evidence type="ECO:0000256" key="4">
    <source>
        <dbReference type="SAM" id="Phobius"/>
    </source>
</evidence>
<dbReference type="Proteomes" id="UP000583929">
    <property type="component" value="Unassembled WGS sequence"/>
</dbReference>
<dbReference type="InterPro" id="IPR035595">
    <property type="entry name" value="UDP_glycos_trans_CS"/>
</dbReference>
<dbReference type="PROSITE" id="PS00375">
    <property type="entry name" value="UDPGT"/>
    <property type="match status" value="2"/>
</dbReference>
<comment type="caution">
    <text evidence="5">The sequence shown here is derived from an EMBL/GenBank/DDBJ whole genome shotgun (WGS) entry which is preliminary data.</text>
</comment>
<dbReference type="Pfam" id="PF00201">
    <property type="entry name" value="UDPGT"/>
    <property type="match status" value="2"/>
</dbReference>
<dbReference type="PANTHER" id="PTHR48047">
    <property type="entry name" value="GLYCOSYLTRANSFERASE"/>
    <property type="match status" value="1"/>
</dbReference>
<evidence type="ECO:0000313" key="6">
    <source>
        <dbReference type="Proteomes" id="UP000583929"/>
    </source>
</evidence>
<dbReference type="SUPFAM" id="SSF53756">
    <property type="entry name" value="UDP-Glycosyltransferase/glycogen phosphorylase"/>
    <property type="match status" value="2"/>
</dbReference>
<organism evidence="5 6">
    <name type="scientific">Cannabis sativa</name>
    <name type="common">Hemp</name>
    <name type="synonym">Marijuana</name>
    <dbReference type="NCBI Taxonomy" id="3483"/>
    <lineage>
        <taxon>Eukaryota</taxon>
        <taxon>Viridiplantae</taxon>
        <taxon>Streptophyta</taxon>
        <taxon>Embryophyta</taxon>
        <taxon>Tracheophyta</taxon>
        <taxon>Spermatophyta</taxon>
        <taxon>Magnoliopsida</taxon>
        <taxon>eudicotyledons</taxon>
        <taxon>Gunneridae</taxon>
        <taxon>Pentapetalae</taxon>
        <taxon>rosids</taxon>
        <taxon>fabids</taxon>
        <taxon>Rosales</taxon>
        <taxon>Cannabaceae</taxon>
        <taxon>Cannabis</taxon>
    </lineage>
</organism>
<name>A0A7J6FEM2_CANSA</name>
<dbReference type="GO" id="GO:0035251">
    <property type="term" value="F:UDP-glucosyltransferase activity"/>
    <property type="evidence" value="ECO:0007669"/>
    <property type="project" value="TreeGrafter"/>
</dbReference>
<keyword evidence="4" id="KW-0472">Membrane</keyword>
<comment type="similarity">
    <text evidence="1">Belongs to the UDP-glycosyltransferase family.</text>
</comment>
<proteinExistence type="inferred from homology"/>
<evidence type="ECO:0000256" key="2">
    <source>
        <dbReference type="ARBA" id="ARBA00022676"/>
    </source>
</evidence>
<dbReference type="AlphaFoldDB" id="A0A7J6FEM2"/>
<feature type="transmembrane region" description="Helical" evidence="4">
    <location>
        <begin position="672"/>
        <end position="694"/>
    </location>
</feature>
<keyword evidence="4" id="KW-1133">Transmembrane helix</keyword>
<keyword evidence="4" id="KW-0812">Transmembrane</keyword>
<keyword evidence="2" id="KW-0328">Glycosyltransferase</keyword>
<dbReference type="EMBL" id="JAATIQ010000225">
    <property type="protein sequence ID" value="KAF4369146.1"/>
    <property type="molecule type" value="Genomic_DNA"/>
</dbReference>
<reference evidence="5 6" key="1">
    <citation type="journal article" date="2020" name="bioRxiv">
        <title>Sequence and annotation of 42 cannabis genomes reveals extensive copy number variation in cannabinoid synthesis and pathogen resistance genes.</title>
        <authorList>
            <person name="Mckernan K.J."/>
            <person name="Helbert Y."/>
            <person name="Kane L.T."/>
            <person name="Ebling H."/>
            <person name="Zhang L."/>
            <person name="Liu B."/>
            <person name="Eaton Z."/>
            <person name="Mclaughlin S."/>
            <person name="Kingan S."/>
            <person name="Baybayan P."/>
            <person name="Concepcion G."/>
            <person name="Jordan M."/>
            <person name="Riva A."/>
            <person name="Barbazuk W."/>
            <person name="Harkins T."/>
        </authorList>
    </citation>
    <scope>NUCLEOTIDE SEQUENCE [LARGE SCALE GENOMIC DNA]</scope>
    <source>
        <strain evidence="6">cv. Jamaican Lion 4</strain>
        <tissue evidence="5">Leaf</tissue>
    </source>
</reference>
<gene>
    <name evidence="5" type="ORF">G4B88_020924</name>
</gene>
<dbReference type="InterPro" id="IPR002213">
    <property type="entry name" value="UDP_glucos_trans"/>
</dbReference>
<evidence type="ECO:0000313" key="5">
    <source>
        <dbReference type="EMBL" id="KAF4369146.1"/>
    </source>
</evidence>
<accession>A0A7J6FEM2</accession>
<dbReference type="FunFam" id="3.40.50.2000:FF:000064">
    <property type="entry name" value="Glycosyltransferase"/>
    <property type="match status" value="2"/>
</dbReference>
<evidence type="ECO:0000256" key="1">
    <source>
        <dbReference type="ARBA" id="ARBA00009995"/>
    </source>
</evidence>